<dbReference type="Proteomes" id="UP001500443">
    <property type="component" value="Unassembled WGS sequence"/>
</dbReference>
<protein>
    <recommendedName>
        <fullName evidence="3">SAV-6107-like HEPN domain-containing protein</fullName>
    </recommendedName>
</protein>
<evidence type="ECO:0000313" key="2">
    <source>
        <dbReference type="Proteomes" id="UP001500443"/>
    </source>
</evidence>
<dbReference type="InterPro" id="IPR046037">
    <property type="entry name" value="DUF5995"/>
</dbReference>
<gene>
    <name evidence="1" type="ORF">GCM10009802_59150</name>
</gene>
<organism evidence="1 2">
    <name type="scientific">Streptomyces synnematoformans</name>
    <dbReference type="NCBI Taxonomy" id="415721"/>
    <lineage>
        <taxon>Bacteria</taxon>
        <taxon>Bacillati</taxon>
        <taxon>Actinomycetota</taxon>
        <taxon>Actinomycetes</taxon>
        <taxon>Kitasatosporales</taxon>
        <taxon>Streptomycetaceae</taxon>
        <taxon>Streptomyces</taxon>
    </lineage>
</organism>
<name>A0ABN1ZQI7_9ACTN</name>
<evidence type="ECO:0008006" key="3">
    <source>
        <dbReference type="Google" id="ProtNLM"/>
    </source>
</evidence>
<reference evidence="1 2" key="1">
    <citation type="journal article" date="2019" name="Int. J. Syst. Evol. Microbiol.">
        <title>The Global Catalogue of Microorganisms (GCM) 10K type strain sequencing project: providing services to taxonomists for standard genome sequencing and annotation.</title>
        <authorList>
            <consortium name="The Broad Institute Genomics Platform"/>
            <consortium name="The Broad Institute Genome Sequencing Center for Infectious Disease"/>
            <person name="Wu L."/>
            <person name="Ma J."/>
        </authorList>
    </citation>
    <scope>NUCLEOTIDE SEQUENCE [LARGE SCALE GENOMIC DNA]</scope>
    <source>
        <strain evidence="1 2">JCM 15481</strain>
    </source>
</reference>
<accession>A0ABN1ZQI7</accession>
<keyword evidence="2" id="KW-1185">Reference proteome</keyword>
<evidence type="ECO:0000313" key="1">
    <source>
        <dbReference type="EMBL" id="GAA1502185.1"/>
    </source>
</evidence>
<dbReference type="EMBL" id="BAAAPF010000328">
    <property type="protein sequence ID" value="GAA1502185.1"/>
    <property type="molecule type" value="Genomic_DNA"/>
</dbReference>
<dbReference type="Pfam" id="PF19458">
    <property type="entry name" value="DUF5995"/>
    <property type="match status" value="1"/>
</dbReference>
<sequence length="107" mass="11178">MQERAAGALDAAAERMRGLAGGLPPRDGVAVFASVYLAVTDEVRLRLAAGGFADRAAAAGLAAARAGRFLAAVDDAAAGRRPPACWRPLFQARRHRGVHTLQFALAR</sequence>
<comment type="caution">
    <text evidence="1">The sequence shown here is derived from an EMBL/GenBank/DDBJ whole genome shotgun (WGS) entry which is preliminary data.</text>
</comment>
<proteinExistence type="predicted"/>